<evidence type="ECO:0000313" key="5">
    <source>
        <dbReference type="EMBL" id="CAB4215976.1"/>
    </source>
</evidence>
<gene>
    <name evidence="3" type="ORF">UFOVP1023_5</name>
    <name evidence="4" type="ORF">UFOVP1383_13</name>
    <name evidence="5" type="ORF">UFOVP1477_35</name>
    <name evidence="1" type="ORF">UFOVP848_28</name>
    <name evidence="2" type="ORF">UFOVP945_37</name>
</gene>
<name>A0A6J5Q6B1_9CAUD</name>
<accession>A0A6J5Q6B1</accession>
<dbReference type="EMBL" id="LR796982">
    <property type="protein sequence ID" value="CAB4179593.1"/>
    <property type="molecule type" value="Genomic_DNA"/>
</dbReference>
<evidence type="ECO:0000313" key="1">
    <source>
        <dbReference type="EMBL" id="CAB4166870.1"/>
    </source>
</evidence>
<dbReference type="EMBL" id="LR796892">
    <property type="protein sequence ID" value="CAB4173325.1"/>
    <property type="molecule type" value="Genomic_DNA"/>
</dbReference>
<dbReference type="EMBL" id="LR796797">
    <property type="protein sequence ID" value="CAB4166870.1"/>
    <property type="molecule type" value="Genomic_DNA"/>
</dbReference>
<evidence type="ECO:0000313" key="4">
    <source>
        <dbReference type="EMBL" id="CAB4203889.1"/>
    </source>
</evidence>
<evidence type="ECO:0000313" key="3">
    <source>
        <dbReference type="EMBL" id="CAB4179593.1"/>
    </source>
</evidence>
<organism evidence="3">
    <name type="scientific">uncultured Caudovirales phage</name>
    <dbReference type="NCBI Taxonomy" id="2100421"/>
    <lineage>
        <taxon>Viruses</taxon>
        <taxon>Duplodnaviria</taxon>
        <taxon>Heunggongvirae</taxon>
        <taxon>Uroviricota</taxon>
        <taxon>Caudoviricetes</taxon>
        <taxon>Peduoviridae</taxon>
        <taxon>Maltschvirus</taxon>
        <taxon>Maltschvirus maltsch</taxon>
    </lineage>
</organism>
<dbReference type="EMBL" id="LR797436">
    <property type="protein sequence ID" value="CAB4215976.1"/>
    <property type="molecule type" value="Genomic_DNA"/>
</dbReference>
<evidence type="ECO:0000313" key="2">
    <source>
        <dbReference type="EMBL" id="CAB4173325.1"/>
    </source>
</evidence>
<dbReference type="EMBL" id="LR797339">
    <property type="protein sequence ID" value="CAB4203889.1"/>
    <property type="molecule type" value="Genomic_DNA"/>
</dbReference>
<reference evidence="3" key="1">
    <citation type="submission" date="2020-05" db="EMBL/GenBank/DDBJ databases">
        <authorList>
            <person name="Chiriac C."/>
            <person name="Salcher M."/>
            <person name="Ghai R."/>
            <person name="Kavagutti S V."/>
        </authorList>
    </citation>
    <scope>NUCLEOTIDE SEQUENCE</scope>
</reference>
<sequence length="111" mass="12225">MSAVQEQISEQLASMGRVAIDAVAHGQMTFTLTMGEGVEASIELIGELFVRLDRLLATIEREVTKKPRRIAWCIERFGTAHDGEGRQLVEVSIAAREKARKPRKATSEASS</sequence>
<proteinExistence type="predicted"/>
<protein>
    <submittedName>
        <fullName evidence="3">Uncharacterized protein</fullName>
    </submittedName>
</protein>